<reference evidence="3 4" key="1">
    <citation type="submission" date="2020-02" db="EMBL/GenBank/DDBJ databases">
        <authorList>
            <person name="Ferguson B K."/>
        </authorList>
    </citation>
    <scope>NUCLEOTIDE SEQUENCE [LARGE SCALE GENOMIC DNA]</scope>
</reference>
<feature type="region of interest" description="Disordered" evidence="1">
    <location>
        <begin position="66"/>
        <end position="116"/>
    </location>
</feature>
<protein>
    <submittedName>
        <fullName evidence="3">Uncharacterized protein</fullName>
    </submittedName>
</protein>
<dbReference type="Proteomes" id="UP000479000">
    <property type="component" value="Unassembled WGS sequence"/>
</dbReference>
<organism evidence="3 4">
    <name type="scientific">Nesidiocoris tenuis</name>
    <dbReference type="NCBI Taxonomy" id="355587"/>
    <lineage>
        <taxon>Eukaryota</taxon>
        <taxon>Metazoa</taxon>
        <taxon>Ecdysozoa</taxon>
        <taxon>Arthropoda</taxon>
        <taxon>Hexapoda</taxon>
        <taxon>Insecta</taxon>
        <taxon>Pterygota</taxon>
        <taxon>Neoptera</taxon>
        <taxon>Paraneoptera</taxon>
        <taxon>Hemiptera</taxon>
        <taxon>Heteroptera</taxon>
        <taxon>Panheteroptera</taxon>
        <taxon>Cimicomorpha</taxon>
        <taxon>Miridae</taxon>
        <taxon>Dicyphina</taxon>
        <taxon>Nesidiocoris</taxon>
    </lineage>
</organism>
<evidence type="ECO:0000256" key="1">
    <source>
        <dbReference type="SAM" id="MobiDB-lite"/>
    </source>
</evidence>
<dbReference type="EMBL" id="CADCXU010023877">
    <property type="protein sequence ID" value="CAB0011206.1"/>
    <property type="molecule type" value="Genomic_DNA"/>
</dbReference>
<name>A0A6H5H5B1_9HEMI</name>
<accession>A0A6H5H5B1</accession>
<keyword evidence="4" id="KW-1185">Reference proteome</keyword>
<evidence type="ECO:0000313" key="2">
    <source>
        <dbReference type="EMBL" id="CAA9994986.1"/>
    </source>
</evidence>
<proteinExistence type="predicted"/>
<dbReference type="AlphaFoldDB" id="A0A6H5H5B1"/>
<evidence type="ECO:0000313" key="3">
    <source>
        <dbReference type="EMBL" id="CAB0011206.1"/>
    </source>
</evidence>
<gene>
    <name evidence="3" type="ORF">NTEN_LOCUS16199</name>
    <name evidence="2" type="ORF">NTEN_LOCUS1783</name>
</gene>
<evidence type="ECO:0000313" key="4">
    <source>
        <dbReference type="Proteomes" id="UP000479000"/>
    </source>
</evidence>
<dbReference type="EMBL" id="CADCXU010002865">
    <property type="protein sequence ID" value="CAA9994986.1"/>
    <property type="molecule type" value="Genomic_DNA"/>
</dbReference>
<sequence length="158" mass="17646">MYRMNFGRFIAIPMVGCAAVEQRELEAAPFGGRGRSGRRRSPPPGGTGSIVRWLLILPTWSKRMPDGKLSTSVGNSRLAEDPTYRTMEPVPPGGGERLRPLRPRPPNGAASSSRCSTAAHPTIGIAIKRPKFIRYIANSFEFSPRYFRYSEFVWIQVH</sequence>